<keyword evidence="5" id="KW-1185">Reference proteome</keyword>
<evidence type="ECO:0000256" key="2">
    <source>
        <dbReference type="SAM" id="Phobius"/>
    </source>
</evidence>
<keyword evidence="3" id="KW-0732">Signal</keyword>
<protein>
    <submittedName>
        <fullName evidence="4">Uncharacterized protein</fullName>
    </submittedName>
</protein>
<keyword evidence="2" id="KW-0812">Transmembrane</keyword>
<evidence type="ECO:0000256" key="3">
    <source>
        <dbReference type="SAM" id="SignalP"/>
    </source>
</evidence>
<gene>
    <name evidence="4" type="ORF">ENSA5_19560</name>
</gene>
<reference evidence="4 5" key="1">
    <citation type="submission" date="2018-03" db="EMBL/GenBank/DDBJ databases">
        <title>Draft Genome Sequences of the Obligatory Marine Myxobacteria Enhygromyxa salina SWB005.</title>
        <authorList>
            <person name="Poehlein A."/>
            <person name="Moghaddam J.A."/>
            <person name="Harms H."/>
            <person name="Alanjari M."/>
            <person name="Koenig G.M."/>
            <person name="Daniel R."/>
            <person name="Schaeberle T.F."/>
        </authorList>
    </citation>
    <scope>NUCLEOTIDE SEQUENCE [LARGE SCALE GENOMIC DNA]</scope>
    <source>
        <strain evidence="4 5">SWB005</strain>
    </source>
</reference>
<name>A0A2S9YD23_9BACT</name>
<keyword evidence="2" id="KW-1133">Transmembrane helix</keyword>
<feature type="transmembrane region" description="Helical" evidence="2">
    <location>
        <begin position="120"/>
        <end position="140"/>
    </location>
</feature>
<comment type="caution">
    <text evidence="4">The sequence shown here is derived from an EMBL/GenBank/DDBJ whole genome shotgun (WGS) entry which is preliminary data.</text>
</comment>
<evidence type="ECO:0000256" key="1">
    <source>
        <dbReference type="SAM" id="MobiDB-lite"/>
    </source>
</evidence>
<dbReference type="Proteomes" id="UP000237968">
    <property type="component" value="Unassembled WGS sequence"/>
</dbReference>
<sequence>MPRALASILVAALALPRVASAAPPEGPPEAPREPTTHAKIGARSQQGTRRGVLELGIGVLLTGAAASLAAFGTIQFVRAQEQVEFCRESSLIITENEGQVMGIDPCTFDPPPLGFASAGLSWGFSLPLLVGAAMLFVRGAQIAGDARRYRRTQLSVSPWWQRRGAGASVSLRF</sequence>
<feature type="signal peptide" evidence="3">
    <location>
        <begin position="1"/>
        <end position="21"/>
    </location>
</feature>
<proteinExistence type="predicted"/>
<dbReference type="OrthoDB" id="9846356at2"/>
<evidence type="ECO:0000313" key="4">
    <source>
        <dbReference type="EMBL" id="PRQ03017.1"/>
    </source>
</evidence>
<dbReference type="EMBL" id="PVNK01000108">
    <property type="protein sequence ID" value="PRQ03017.1"/>
    <property type="molecule type" value="Genomic_DNA"/>
</dbReference>
<keyword evidence="2" id="KW-0472">Membrane</keyword>
<dbReference type="AlphaFoldDB" id="A0A2S9YD23"/>
<feature type="region of interest" description="Disordered" evidence="1">
    <location>
        <begin position="20"/>
        <end position="45"/>
    </location>
</feature>
<evidence type="ECO:0000313" key="5">
    <source>
        <dbReference type="Proteomes" id="UP000237968"/>
    </source>
</evidence>
<accession>A0A2S9YD23</accession>
<dbReference type="RefSeq" id="WP_106391388.1">
    <property type="nucleotide sequence ID" value="NZ_PVNK01000108.1"/>
</dbReference>
<organism evidence="4 5">
    <name type="scientific">Enhygromyxa salina</name>
    <dbReference type="NCBI Taxonomy" id="215803"/>
    <lineage>
        <taxon>Bacteria</taxon>
        <taxon>Pseudomonadati</taxon>
        <taxon>Myxococcota</taxon>
        <taxon>Polyangia</taxon>
        <taxon>Nannocystales</taxon>
        <taxon>Nannocystaceae</taxon>
        <taxon>Enhygromyxa</taxon>
    </lineage>
</organism>
<feature type="chain" id="PRO_5015698343" evidence="3">
    <location>
        <begin position="22"/>
        <end position="173"/>
    </location>
</feature>